<dbReference type="GO" id="GO:0005634">
    <property type="term" value="C:nucleus"/>
    <property type="evidence" value="ECO:0007669"/>
    <property type="project" value="UniProtKB-SubCell"/>
</dbReference>
<protein>
    <submittedName>
        <fullName evidence="9">Protein strawberry notch-like 1</fullName>
    </submittedName>
</protein>
<dbReference type="GO" id="GO:0031490">
    <property type="term" value="F:chromatin DNA binding"/>
    <property type="evidence" value="ECO:0007669"/>
    <property type="project" value="TreeGrafter"/>
</dbReference>
<dbReference type="GO" id="GO:0006355">
    <property type="term" value="P:regulation of DNA-templated transcription"/>
    <property type="evidence" value="ECO:0007669"/>
    <property type="project" value="InterPro"/>
</dbReference>
<gene>
    <name evidence="9" type="primary">SBNO1</name>
    <name evidence="9" type="ORF">AWC38_SpisGene12087</name>
</gene>
<evidence type="ECO:0000256" key="3">
    <source>
        <dbReference type="ARBA" id="ARBA00023054"/>
    </source>
</evidence>
<feature type="compositionally biased region" description="Acidic residues" evidence="5">
    <location>
        <begin position="210"/>
        <end position="224"/>
    </location>
</feature>
<name>A0A2B4S4A6_STYPI</name>
<comment type="subcellular location">
    <subcellularLocation>
        <location evidence="1">Nucleus</location>
    </subcellularLocation>
</comment>
<evidence type="ECO:0000256" key="1">
    <source>
        <dbReference type="ARBA" id="ARBA00004123"/>
    </source>
</evidence>
<dbReference type="FunFam" id="3.40.50.300:FF:000282">
    <property type="entry name" value="Strawberry notch homolog 1 (Drosophila)"/>
    <property type="match status" value="1"/>
</dbReference>
<feature type="region of interest" description="Disordered" evidence="5">
    <location>
        <begin position="117"/>
        <end position="143"/>
    </location>
</feature>
<feature type="compositionally biased region" description="Polar residues" evidence="5">
    <location>
        <begin position="134"/>
        <end position="143"/>
    </location>
</feature>
<dbReference type="SUPFAM" id="SSF52540">
    <property type="entry name" value="P-loop containing nucleoside triphosphate hydrolases"/>
    <property type="match status" value="2"/>
</dbReference>
<dbReference type="InterPro" id="IPR057332">
    <property type="entry name" value="SBNO_a/b_dom"/>
</dbReference>
<comment type="caution">
    <text evidence="9">The sequence shown here is derived from an EMBL/GenBank/DDBJ whole genome shotgun (WGS) entry which is preliminary data.</text>
</comment>
<dbReference type="EMBL" id="LSMT01000209">
    <property type="protein sequence ID" value="PFX23388.1"/>
    <property type="molecule type" value="Genomic_DNA"/>
</dbReference>
<dbReference type="PANTHER" id="PTHR12706">
    <property type="entry name" value="STRAWBERRY NOTCH-RELATED"/>
    <property type="match status" value="1"/>
</dbReference>
<comment type="similarity">
    <text evidence="2">Belongs to the SBNO family.</text>
</comment>
<dbReference type="Pfam" id="PF25373">
    <property type="entry name" value="SBNO"/>
    <property type="match status" value="1"/>
</dbReference>
<dbReference type="Gene3D" id="3.40.50.300">
    <property type="entry name" value="P-loop containing nucleotide triphosphate hydrolases"/>
    <property type="match status" value="1"/>
</dbReference>
<keyword evidence="4" id="KW-0539">Nucleus</keyword>
<dbReference type="Pfam" id="PF13872">
    <property type="entry name" value="AAA_34"/>
    <property type="match status" value="1"/>
</dbReference>
<feature type="compositionally biased region" description="Low complexity" evidence="5">
    <location>
        <begin position="120"/>
        <end position="133"/>
    </location>
</feature>
<evidence type="ECO:0000256" key="4">
    <source>
        <dbReference type="ARBA" id="ARBA00023242"/>
    </source>
</evidence>
<evidence type="ECO:0000313" key="10">
    <source>
        <dbReference type="Proteomes" id="UP000225706"/>
    </source>
</evidence>
<keyword evidence="3" id="KW-0175">Coiled coil</keyword>
<dbReference type="InterPro" id="IPR026741">
    <property type="entry name" value="SNO"/>
</dbReference>
<evidence type="ECO:0000259" key="6">
    <source>
        <dbReference type="Pfam" id="PF13871"/>
    </source>
</evidence>
<feature type="compositionally biased region" description="Basic residues" evidence="5">
    <location>
        <begin position="692"/>
        <end position="709"/>
    </location>
</feature>
<evidence type="ECO:0000256" key="2">
    <source>
        <dbReference type="ARBA" id="ARBA00006992"/>
    </source>
</evidence>
<reference evidence="10" key="1">
    <citation type="journal article" date="2017" name="bioRxiv">
        <title>Comparative analysis of the genomes of Stylophora pistillata and Acropora digitifera provides evidence for extensive differences between species of corals.</title>
        <authorList>
            <person name="Voolstra C.R."/>
            <person name="Li Y."/>
            <person name="Liew Y.J."/>
            <person name="Baumgarten S."/>
            <person name="Zoccola D."/>
            <person name="Flot J.-F."/>
            <person name="Tambutte S."/>
            <person name="Allemand D."/>
            <person name="Aranda M."/>
        </authorList>
    </citation>
    <scope>NUCLEOTIDE SEQUENCE [LARGE SCALE GENOMIC DNA]</scope>
</reference>
<dbReference type="InterPro" id="IPR039187">
    <property type="entry name" value="SNO_AAA"/>
</dbReference>
<sequence>MSEENEPDLFGADLLSEALGQSGLNLDDLFGNPPGTFLSQSLLDVADVTPDDFDFLDNFNLNGDFFPDSPYTALTSSNNTRVTSNNINAQRNVQVSQVQQTFLGPRPTFPNVASSGTVFQTPQQLPPRLQTPQSVSKPSTDSNVARLQSSTAPILLDLLNSGSSNSVSSNSLNNISDTTMKELTKKDVSRLWSNHDVSLNDVAENKDTVSEEAEDEEDEEEELGQTDTYAEYVPSKLRLGLRHPDPVVETSSLSSVTPPDIWYRLMLPKEVIDNCYLSALQLEAVVYACQQHETFLADGTRAGFLIGDGAGVGKGRTVAGVIYENYLLGRKRAIWLSVSNDLRYDADRDLKDLGCHIHVRPLKKFKYDNKISSKVNGSVKKGVIFSTYSSLIGESQGSGKYNTRMSQLLQWCGSDFEGVIVLDECHKAKNLVPTGSSKPTKTGLAVLALQSKLPKARVIYCSATGASEPKNMAYMSRLGIWGPGTPFREFNDFIQAVERRGVGAMEIVAMEMKLRGMYMTRQLSFAGVTFDIKELPLARDFIEMYDASVKLWREAREKFEKAADLMEADSRVKKTIWGQFWSAHQRFFKYLCIASKVRNVVSIARDALRAGKCVIVGLQSTGEARTLEQLEESGGELSDFVSTAKGVLQALIEKHFPAADRRKVADMFGIESDANDKFFNRSSSPAPGQLTPRKRKQKVSKPPKPKRTKTALERLWNLSSGSDSESDESQKSNGENELFNAHKNNAKNDGAAESGNSSVAEDEDDFNPFGVSGSDDEDPWLHRKSRKSSKNKSQIGSPDPYYNALAAAGLKVGGLPWNTPGQRTKRPNGLETQHSWNPPGGLKTLHHSASAPAFSSLTSANSPGPLANSAADTCRAMKRELLDKLDILSRCLPPNTLDELIDDLGGPDNVAEMTGRKGRVVSNEDGTVSYQSRSKQDVPLEIINVVEKNRFMDGEKSIAIISEAASSGISLQADRRAKNQRRRVHITLELPWSADKAIQQFGRSHRSNQVSAPEYLFLISELAGERRFASIVAKRLESLGALTHGDRRATESQDLSRYNIDNKYGRAALEAVLKAVTGQSPPMIPPPQEYKGEFFQDVRTALVGVGLVVKDDKNNVTILDKDFTNISRFLNRILGVEVELQNLLFAYFMKTLSVVVQQAKRSGRWDEGILDLGAHGEAVTNLSVQTFAGNSTMGTATTELHTISVERGMSWEESFELRRSQLHQDDGYYLSNQVRNHKKIAILVMCQSRSKKKDVINVYRPNTGLQTKQDTLEDVKKKYKKVPDFEAQSSWVDQYESALNQCNHAYWKGNCKRMTLGLSCEVGRRQRTYHILSGSVLSVWSKVESILAGQSGANSKIQIIRCRKSDGSRIVGCLIPSNCVPALTRALTPDTQQEPILIM</sequence>
<proteinExistence type="inferred from homology"/>
<accession>A0A2B4S4A6</accession>
<dbReference type="OrthoDB" id="421838at2759"/>
<feature type="region of interest" description="Disordered" evidence="5">
    <location>
        <begin position="676"/>
        <end position="798"/>
    </location>
</feature>
<feature type="domain" description="Strawberry notch AAA" evidence="7">
    <location>
        <begin position="242"/>
        <end position="547"/>
    </location>
</feature>
<evidence type="ECO:0000259" key="7">
    <source>
        <dbReference type="Pfam" id="PF13872"/>
    </source>
</evidence>
<organism evidence="9 10">
    <name type="scientific">Stylophora pistillata</name>
    <name type="common">Smooth cauliflower coral</name>
    <dbReference type="NCBI Taxonomy" id="50429"/>
    <lineage>
        <taxon>Eukaryota</taxon>
        <taxon>Metazoa</taxon>
        <taxon>Cnidaria</taxon>
        <taxon>Anthozoa</taxon>
        <taxon>Hexacorallia</taxon>
        <taxon>Scleractinia</taxon>
        <taxon>Astrocoeniina</taxon>
        <taxon>Pocilloporidae</taxon>
        <taxon>Stylophora</taxon>
    </lineage>
</organism>
<dbReference type="InterPro" id="IPR027417">
    <property type="entry name" value="P-loop_NTPase"/>
</dbReference>
<keyword evidence="10" id="KW-1185">Reference proteome</keyword>
<evidence type="ECO:0000259" key="8">
    <source>
        <dbReference type="Pfam" id="PF25373"/>
    </source>
</evidence>
<dbReference type="InterPro" id="IPR026937">
    <property type="entry name" value="SBNO_Helicase_C_dom"/>
</dbReference>
<feature type="region of interest" description="Disordered" evidence="5">
    <location>
        <begin position="813"/>
        <end position="845"/>
    </location>
</feature>
<evidence type="ECO:0000256" key="5">
    <source>
        <dbReference type="SAM" id="MobiDB-lite"/>
    </source>
</evidence>
<dbReference type="GO" id="GO:0009967">
    <property type="term" value="P:positive regulation of signal transduction"/>
    <property type="evidence" value="ECO:0007669"/>
    <property type="project" value="UniProtKB-ARBA"/>
</dbReference>
<feature type="region of interest" description="Disordered" evidence="5">
    <location>
        <begin position="202"/>
        <end position="225"/>
    </location>
</feature>
<dbReference type="GO" id="GO:0042393">
    <property type="term" value="F:histone binding"/>
    <property type="evidence" value="ECO:0007669"/>
    <property type="project" value="TreeGrafter"/>
</dbReference>
<feature type="domain" description="Strawberry notch helicase C" evidence="6">
    <location>
        <begin position="895"/>
        <end position="1171"/>
    </location>
</feature>
<dbReference type="Pfam" id="PF13871">
    <property type="entry name" value="Helicase_C_4"/>
    <property type="match status" value="1"/>
</dbReference>
<dbReference type="PANTHER" id="PTHR12706:SF30">
    <property type="entry name" value="PROTEIN STRAWBERRY NOTCH-RELATED"/>
    <property type="match status" value="1"/>
</dbReference>
<evidence type="ECO:0000313" key="9">
    <source>
        <dbReference type="EMBL" id="PFX23388.1"/>
    </source>
</evidence>
<dbReference type="Proteomes" id="UP000225706">
    <property type="component" value="Unassembled WGS sequence"/>
</dbReference>
<feature type="domain" description="SBNO alpha/beta" evidence="8">
    <location>
        <begin position="1209"/>
        <end position="1325"/>
    </location>
</feature>